<feature type="region of interest" description="Disordered" evidence="1">
    <location>
        <begin position="18"/>
        <end position="44"/>
    </location>
</feature>
<dbReference type="HOGENOM" id="CLU_3211325_0_0_11"/>
<gene>
    <name evidence="2" type="ORF">HMPREF1549_01045</name>
</gene>
<reference evidence="2 3" key="1">
    <citation type="submission" date="2013-06" db="EMBL/GenBank/DDBJ databases">
        <authorList>
            <person name="Weinstock G."/>
            <person name="Sodergren E."/>
            <person name="Lobos E.A."/>
            <person name="Fulton L."/>
            <person name="Fulton R."/>
            <person name="Courtney L."/>
            <person name="Fronick C."/>
            <person name="O'Laughlin M."/>
            <person name="Godfrey J."/>
            <person name="Wilson R.M."/>
            <person name="Miner T."/>
            <person name="Farmer C."/>
            <person name="Delehaunty K."/>
            <person name="Cordes M."/>
            <person name="Minx P."/>
            <person name="Tomlinson C."/>
            <person name="Chen J."/>
            <person name="Wollam A."/>
            <person name="Pepin K.H."/>
            <person name="Bhonagiri V."/>
            <person name="Zhang X."/>
            <person name="Warren W."/>
            <person name="Mitreva M."/>
            <person name="Mardis E.R."/>
            <person name="Wilson R.K."/>
        </authorList>
    </citation>
    <scope>NUCLEOTIDE SEQUENCE [LARGE SCALE GENOMIC DNA]</scope>
    <source>
        <strain evidence="2 3">F0510</strain>
    </source>
</reference>
<accession>U1QEJ3</accession>
<evidence type="ECO:0000313" key="2">
    <source>
        <dbReference type="EMBL" id="ERH20726.1"/>
    </source>
</evidence>
<dbReference type="EMBL" id="AWSD01000102">
    <property type="protein sequence ID" value="ERH20726.1"/>
    <property type="molecule type" value="Genomic_DNA"/>
</dbReference>
<name>U1QEJ3_9ACTO</name>
<dbReference type="Proteomes" id="UP000016498">
    <property type="component" value="Unassembled WGS sequence"/>
</dbReference>
<dbReference type="AlphaFoldDB" id="U1QEJ3"/>
<evidence type="ECO:0000256" key="1">
    <source>
        <dbReference type="SAM" id="MobiDB-lite"/>
    </source>
</evidence>
<protein>
    <submittedName>
        <fullName evidence="2">Uncharacterized protein</fullName>
    </submittedName>
</protein>
<proteinExistence type="predicted"/>
<organism evidence="2 3">
    <name type="scientific">Actinomyces johnsonii F0510</name>
    <dbReference type="NCBI Taxonomy" id="1227262"/>
    <lineage>
        <taxon>Bacteria</taxon>
        <taxon>Bacillati</taxon>
        <taxon>Actinomycetota</taxon>
        <taxon>Actinomycetes</taxon>
        <taxon>Actinomycetales</taxon>
        <taxon>Actinomycetaceae</taxon>
        <taxon>Actinomyces</taxon>
    </lineage>
</organism>
<comment type="caution">
    <text evidence="2">The sequence shown here is derived from an EMBL/GenBank/DDBJ whole genome shotgun (WGS) entry which is preliminary data.</text>
</comment>
<sequence>MPARSSLGASLWQTERALGSCGSSATGEDAASREPKGVHLRRCP</sequence>
<evidence type="ECO:0000313" key="3">
    <source>
        <dbReference type="Proteomes" id="UP000016498"/>
    </source>
</evidence>